<reference evidence="2 3" key="1">
    <citation type="submission" date="2018-03" db="EMBL/GenBank/DDBJ databases">
        <title>Genomic Encyclopedia of Archaeal and Bacterial Type Strains, Phase II (KMG-II): from individual species to whole genera.</title>
        <authorList>
            <person name="Goeker M."/>
        </authorList>
    </citation>
    <scope>NUCLEOTIDE SEQUENCE [LARGE SCALE GENOMIC DNA]</scope>
    <source>
        <strain evidence="2 3">DSM 100346</strain>
    </source>
</reference>
<dbReference type="AlphaFoldDB" id="A0A316AKT7"/>
<accession>A0A316AKT7</accession>
<feature type="chain" id="PRO_5016336969" evidence="1">
    <location>
        <begin position="20"/>
        <end position="299"/>
    </location>
</feature>
<feature type="signal peptide" evidence="1">
    <location>
        <begin position="1"/>
        <end position="19"/>
    </location>
</feature>
<dbReference type="InterPro" id="IPR019861">
    <property type="entry name" value="PorP/SprF_Bacteroidetes"/>
</dbReference>
<name>A0A316AKT7_9BACT</name>
<protein>
    <submittedName>
        <fullName evidence="2">Type IX secretion system PorP/SprF family membrane protein</fullName>
    </submittedName>
</protein>
<gene>
    <name evidence="2" type="ORF">CLV98_104264</name>
</gene>
<evidence type="ECO:0000256" key="1">
    <source>
        <dbReference type="SAM" id="SignalP"/>
    </source>
</evidence>
<dbReference type="RefSeq" id="WP_109674258.1">
    <property type="nucleotide sequence ID" value="NZ_QGDT01000004.1"/>
</dbReference>
<dbReference type="EMBL" id="QGDT01000004">
    <property type="protein sequence ID" value="PWJ58405.1"/>
    <property type="molecule type" value="Genomic_DNA"/>
</dbReference>
<evidence type="ECO:0000313" key="3">
    <source>
        <dbReference type="Proteomes" id="UP000245880"/>
    </source>
</evidence>
<dbReference type="Pfam" id="PF11751">
    <property type="entry name" value="PorP_SprF"/>
    <property type="match status" value="1"/>
</dbReference>
<proteinExistence type="predicted"/>
<dbReference type="Proteomes" id="UP000245880">
    <property type="component" value="Unassembled WGS sequence"/>
</dbReference>
<comment type="caution">
    <text evidence="2">The sequence shown here is derived from an EMBL/GenBank/DDBJ whole genome shotgun (WGS) entry which is preliminary data.</text>
</comment>
<organism evidence="2 3">
    <name type="scientific">Dyadobacter jejuensis</name>
    <dbReference type="NCBI Taxonomy" id="1082580"/>
    <lineage>
        <taxon>Bacteria</taxon>
        <taxon>Pseudomonadati</taxon>
        <taxon>Bacteroidota</taxon>
        <taxon>Cytophagia</taxon>
        <taxon>Cytophagales</taxon>
        <taxon>Spirosomataceae</taxon>
        <taxon>Dyadobacter</taxon>
    </lineage>
</organism>
<dbReference type="OrthoDB" id="1118477at2"/>
<dbReference type="NCBIfam" id="TIGR03519">
    <property type="entry name" value="T9SS_PorP_fam"/>
    <property type="match status" value="1"/>
</dbReference>
<evidence type="ECO:0000313" key="2">
    <source>
        <dbReference type="EMBL" id="PWJ58405.1"/>
    </source>
</evidence>
<keyword evidence="1" id="KW-0732">Signal</keyword>
<sequence>MRKILGVLLLALSLSEVSAQREVMYEQYLQNPMAINPAFTGARGDFNMTALFRRKWFTIRNSPSSQTFAADGLTSNGRWGIGFQALNDQTSYFTTTGVYGSVAYHLDMSDIWKLSLGGQGGINVLPIVDIGASGNNRALGSFGVGARLFSNNFYLGISKPELLNQNFGNQRVAFFYRRPLYIKAGGSYDLAEDLLLLPYAMVVQEKQYSLRVDFGAKLWVHEKIGVGASYRVGGKSQFADQPVDYLQLSAELQVGRNVRFGYFFSTRQTEQSLYNTQGPQGIHELMLKFIPSPVGFQKF</sequence>
<keyword evidence="3" id="KW-1185">Reference proteome</keyword>